<accession>A0ABD5SBA7</accession>
<dbReference type="Proteomes" id="UP001596442">
    <property type="component" value="Unassembled WGS sequence"/>
</dbReference>
<organism evidence="2 3">
    <name type="scientific">Halorubrum tibetense</name>
    <dbReference type="NCBI Taxonomy" id="175631"/>
    <lineage>
        <taxon>Archaea</taxon>
        <taxon>Methanobacteriati</taxon>
        <taxon>Methanobacteriota</taxon>
        <taxon>Stenosarchaea group</taxon>
        <taxon>Halobacteria</taxon>
        <taxon>Halobacteriales</taxon>
        <taxon>Haloferacaceae</taxon>
        <taxon>Halorubrum</taxon>
    </lineage>
</organism>
<gene>
    <name evidence="2" type="ORF">ACFQEU_10545</name>
</gene>
<evidence type="ECO:0000256" key="1">
    <source>
        <dbReference type="SAM" id="MobiDB-lite"/>
    </source>
</evidence>
<proteinExistence type="predicted"/>
<name>A0ABD5SBA7_9EURY</name>
<feature type="compositionally biased region" description="Polar residues" evidence="1">
    <location>
        <begin position="1"/>
        <end position="11"/>
    </location>
</feature>
<sequence>ERLRLTVTNGWGDSDEISGADGVRDPASLDGFVRPSGEPATVPAALTCPDDEFERHPSIADDVNWGSGGSVGDDEGLELRLVNPAYDGDDADEALRLERGDEFRVEMTNVAAHDIGVGNHGKYTIELYTEEGWTEVRGGDDASRFAYTDELVSTRPGETVEWSFTMTEDGLIEGGPHEDHLRVCPDLEPGRYRFTFWGADDLAVAFDYVG</sequence>
<reference evidence="2 3" key="1">
    <citation type="journal article" date="2019" name="Int. J. Syst. Evol. Microbiol.">
        <title>The Global Catalogue of Microorganisms (GCM) 10K type strain sequencing project: providing services to taxonomists for standard genome sequencing and annotation.</title>
        <authorList>
            <consortium name="The Broad Institute Genomics Platform"/>
            <consortium name="The Broad Institute Genome Sequencing Center for Infectious Disease"/>
            <person name="Wu L."/>
            <person name="Ma J."/>
        </authorList>
    </citation>
    <scope>NUCLEOTIDE SEQUENCE [LARGE SCALE GENOMIC DNA]</scope>
    <source>
        <strain evidence="2 3">CGMCC 1.3239</strain>
    </source>
</reference>
<evidence type="ECO:0000313" key="3">
    <source>
        <dbReference type="Proteomes" id="UP001596442"/>
    </source>
</evidence>
<feature type="region of interest" description="Disordered" evidence="1">
    <location>
        <begin position="1"/>
        <end position="45"/>
    </location>
</feature>
<dbReference type="EMBL" id="JBHSWW010000159">
    <property type="protein sequence ID" value="MFC6753899.1"/>
    <property type="molecule type" value="Genomic_DNA"/>
</dbReference>
<evidence type="ECO:0000313" key="2">
    <source>
        <dbReference type="EMBL" id="MFC6753899.1"/>
    </source>
</evidence>
<protein>
    <submittedName>
        <fullName evidence="2">Uncharacterized protein</fullName>
    </submittedName>
</protein>
<keyword evidence="3" id="KW-1185">Reference proteome</keyword>
<dbReference type="AlphaFoldDB" id="A0ABD5SBA7"/>
<comment type="caution">
    <text evidence="2">The sequence shown here is derived from an EMBL/GenBank/DDBJ whole genome shotgun (WGS) entry which is preliminary data.</text>
</comment>
<feature type="non-terminal residue" evidence="2">
    <location>
        <position position="1"/>
    </location>
</feature>